<accession>A0ABU3SER1</accession>
<sequence>MGDETYVRRRHWNWDEKCTVVEEAATSGNVIATAKRHGIQAQQIYRWRDRLLGRRAPVGFAAVSIIPDPPAALPAPVPDIDRRDGCPALAAVPEDDRIEIAIEGGRDSPTAW</sequence>
<dbReference type="SUPFAM" id="SSF48295">
    <property type="entry name" value="TrpR-like"/>
    <property type="match status" value="1"/>
</dbReference>
<organism evidence="1 2">
    <name type="scientific">Bosea rubneri</name>
    <dbReference type="NCBI Taxonomy" id="3075434"/>
    <lineage>
        <taxon>Bacteria</taxon>
        <taxon>Pseudomonadati</taxon>
        <taxon>Pseudomonadota</taxon>
        <taxon>Alphaproteobacteria</taxon>
        <taxon>Hyphomicrobiales</taxon>
        <taxon>Boseaceae</taxon>
        <taxon>Bosea</taxon>
    </lineage>
</organism>
<comment type="caution">
    <text evidence="1">The sequence shown here is derived from an EMBL/GenBank/DDBJ whole genome shotgun (WGS) entry which is preliminary data.</text>
</comment>
<dbReference type="Proteomes" id="UP001254257">
    <property type="component" value="Unassembled WGS sequence"/>
</dbReference>
<reference evidence="1 2" key="1">
    <citation type="submission" date="2023-09" db="EMBL/GenBank/DDBJ databases">
        <title>Whole genome shotgun sequencing (WGS) of Bosea sp. ZW T0_25, isolated from stored onions (Allium cepa).</title>
        <authorList>
            <person name="Stoll D.A."/>
            <person name="Huch M."/>
        </authorList>
    </citation>
    <scope>NUCLEOTIDE SEQUENCE [LARGE SCALE GENOMIC DNA]</scope>
    <source>
        <strain evidence="1 2">ZW T0_25</strain>
    </source>
</reference>
<dbReference type="EMBL" id="JAWDID010000064">
    <property type="protein sequence ID" value="MDU0343282.1"/>
    <property type="molecule type" value="Genomic_DNA"/>
</dbReference>
<evidence type="ECO:0000313" key="1">
    <source>
        <dbReference type="EMBL" id="MDU0343282.1"/>
    </source>
</evidence>
<gene>
    <name evidence="1" type="ORF">RKE40_25610</name>
</gene>
<protein>
    <submittedName>
        <fullName evidence="1">Transposase</fullName>
    </submittedName>
</protein>
<keyword evidence="2" id="KW-1185">Reference proteome</keyword>
<dbReference type="InterPro" id="IPR002514">
    <property type="entry name" value="Transposase_8"/>
</dbReference>
<dbReference type="InterPro" id="IPR010921">
    <property type="entry name" value="Trp_repressor/repl_initiator"/>
</dbReference>
<dbReference type="Pfam" id="PF01527">
    <property type="entry name" value="HTH_Tnp_1"/>
    <property type="match status" value="1"/>
</dbReference>
<proteinExistence type="predicted"/>
<dbReference type="RefSeq" id="WP_316021015.1">
    <property type="nucleotide sequence ID" value="NZ_JAWDID010000064.1"/>
</dbReference>
<name>A0ABU3SER1_9HYPH</name>
<evidence type="ECO:0000313" key="2">
    <source>
        <dbReference type="Proteomes" id="UP001254257"/>
    </source>
</evidence>